<evidence type="ECO:0000256" key="1">
    <source>
        <dbReference type="ARBA" id="ARBA00004141"/>
    </source>
</evidence>
<dbReference type="GO" id="GO:0016020">
    <property type="term" value="C:membrane"/>
    <property type="evidence" value="ECO:0007669"/>
    <property type="project" value="UniProtKB-SubCell"/>
</dbReference>
<comment type="pathway">
    <text evidence="2">Carotenoid biosynthesis.</text>
</comment>
<dbReference type="AlphaFoldDB" id="A0A6J6EBN8"/>
<sequence>MSLVYLLALLGAILGTALLDWRHKLALCGGAPGRTLIIIGVSVGFFLLWDVVGIAEGVFFRGSGPWMTGLLLGPELPLEELFFLILLCYSTLIAYLLAAAALGRRHQR</sequence>
<protein>
    <submittedName>
        <fullName evidence="9">Unannotated protein</fullName>
    </submittedName>
</protein>
<keyword evidence="6 8" id="KW-0472">Membrane</keyword>
<dbReference type="GO" id="GO:0016872">
    <property type="term" value="F:intramolecular lyase activity"/>
    <property type="evidence" value="ECO:0007669"/>
    <property type="project" value="InterPro"/>
</dbReference>
<dbReference type="GO" id="GO:0045436">
    <property type="term" value="F:lycopene beta cyclase activity"/>
    <property type="evidence" value="ECO:0007669"/>
    <property type="project" value="UniProtKB-ARBA"/>
</dbReference>
<evidence type="ECO:0000256" key="8">
    <source>
        <dbReference type="SAM" id="Phobius"/>
    </source>
</evidence>
<evidence type="ECO:0000313" key="9">
    <source>
        <dbReference type="EMBL" id="CAB4572694.1"/>
    </source>
</evidence>
<dbReference type="NCBIfam" id="TIGR03462">
    <property type="entry name" value="CarR_dom_SF"/>
    <property type="match status" value="1"/>
</dbReference>
<dbReference type="GO" id="GO:0016117">
    <property type="term" value="P:carotenoid biosynthetic process"/>
    <property type="evidence" value="ECO:0007669"/>
    <property type="project" value="UniProtKB-KW"/>
</dbReference>
<keyword evidence="5 8" id="KW-1133">Transmembrane helix</keyword>
<comment type="subcellular location">
    <subcellularLocation>
        <location evidence="1">Membrane</location>
        <topology evidence="1">Multi-pass membrane protein</topology>
    </subcellularLocation>
</comment>
<evidence type="ECO:0000256" key="6">
    <source>
        <dbReference type="ARBA" id="ARBA00023136"/>
    </source>
</evidence>
<keyword evidence="3 8" id="KW-0812">Transmembrane</keyword>
<gene>
    <name evidence="9" type="ORF">UFOPK1684_00838</name>
</gene>
<feature type="transmembrane region" description="Helical" evidence="8">
    <location>
        <begin position="81"/>
        <end position="102"/>
    </location>
</feature>
<name>A0A6J6EBN8_9ZZZZ</name>
<organism evidence="9">
    <name type="scientific">freshwater metagenome</name>
    <dbReference type="NCBI Taxonomy" id="449393"/>
    <lineage>
        <taxon>unclassified sequences</taxon>
        <taxon>metagenomes</taxon>
        <taxon>ecological metagenomes</taxon>
    </lineage>
</organism>
<evidence type="ECO:0000256" key="5">
    <source>
        <dbReference type="ARBA" id="ARBA00022989"/>
    </source>
</evidence>
<dbReference type="InterPro" id="IPR017825">
    <property type="entry name" value="Lycopene_cyclase_dom"/>
</dbReference>
<reference evidence="9" key="1">
    <citation type="submission" date="2020-05" db="EMBL/GenBank/DDBJ databases">
        <authorList>
            <person name="Chiriac C."/>
            <person name="Salcher M."/>
            <person name="Ghai R."/>
            <person name="Kavagutti S V."/>
        </authorList>
    </citation>
    <scope>NUCLEOTIDE SEQUENCE</scope>
</reference>
<dbReference type="EMBL" id="CAEZTM010000034">
    <property type="protein sequence ID" value="CAB4572694.1"/>
    <property type="molecule type" value="Genomic_DNA"/>
</dbReference>
<evidence type="ECO:0000256" key="7">
    <source>
        <dbReference type="ARBA" id="ARBA00023235"/>
    </source>
</evidence>
<evidence type="ECO:0000256" key="4">
    <source>
        <dbReference type="ARBA" id="ARBA00022746"/>
    </source>
</evidence>
<feature type="transmembrane region" description="Helical" evidence="8">
    <location>
        <begin position="35"/>
        <end position="60"/>
    </location>
</feature>
<keyword evidence="7" id="KW-0413">Isomerase</keyword>
<evidence type="ECO:0000256" key="3">
    <source>
        <dbReference type="ARBA" id="ARBA00022692"/>
    </source>
</evidence>
<evidence type="ECO:0000256" key="2">
    <source>
        <dbReference type="ARBA" id="ARBA00004829"/>
    </source>
</evidence>
<dbReference type="GO" id="GO:0016120">
    <property type="term" value="P:carotene biosynthetic process"/>
    <property type="evidence" value="ECO:0007669"/>
    <property type="project" value="UniProtKB-ARBA"/>
</dbReference>
<keyword evidence="4" id="KW-0125">Carotenoid biosynthesis</keyword>
<accession>A0A6J6EBN8</accession>
<proteinExistence type="predicted"/>